<evidence type="ECO:0000313" key="2">
    <source>
        <dbReference type="Proteomes" id="UP001500151"/>
    </source>
</evidence>
<dbReference type="EMBL" id="BAAASJ010000008">
    <property type="protein sequence ID" value="GAA2622784.1"/>
    <property type="molecule type" value="Genomic_DNA"/>
</dbReference>
<accession>A0ABN3QCG7</accession>
<dbReference type="RefSeq" id="WP_425584733.1">
    <property type="nucleotide sequence ID" value="NZ_BAAASJ010000008.1"/>
</dbReference>
<name>A0ABN3QCG7_9ACTN</name>
<protein>
    <recommendedName>
        <fullName evidence="3">Methylenetetrahydrofolate reductase</fullName>
    </recommendedName>
</protein>
<gene>
    <name evidence="1" type="ORF">GCM10010307_07620</name>
</gene>
<dbReference type="Proteomes" id="UP001500151">
    <property type="component" value="Unassembled WGS sequence"/>
</dbReference>
<comment type="caution">
    <text evidence="1">The sequence shown here is derived from an EMBL/GenBank/DDBJ whole genome shotgun (WGS) entry which is preliminary data.</text>
</comment>
<evidence type="ECO:0000313" key="1">
    <source>
        <dbReference type="EMBL" id="GAA2622784.1"/>
    </source>
</evidence>
<keyword evidence="2" id="KW-1185">Reference proteome</keyword>
<evidence type="ECO:0008006" key="3">
    <source>
        <dbReference type="Google" id="ProtNLM"/>
    </source>
</evidence>
<sequence>MGSPSQSETLGELGRPFPCAGVTGHPGAIRSFAPSLTAPSAGVAGLHLFTFDQIAATERWRRALLDRLCG</sequence>
<proteinExistence type="predicted"/>
<organism evidence="1 2">
    <name type="scientific">Streptomyces vastus</name>
    <dbReference type="NCBI Taxonomy" id="285451"/>
    <lineage>
        <taxon>Bacteria</taxon>
        <taxon>Bacillati</taxon>
        <taxon>Actinomycetota</taxon>
        <taxon>Actinomycetes</taxon>
        <taxon>Kitasatosporales</taxon>
        <taxon>Streptomycetaceae</taxon>
        <taxon>Streptomyces</taxon>
    </lineage>
</organism>
<reference evidence="1 2" key="1">
    <citation type="journal article" date="2019" name="Int. J. Syst. Evol. Microbiol.">
        <title>The Global Catalogue of Microorganisms (GCM) 10K type strain sequencing project: providing services to taxonomists for standard genome sequencing and annotation.</title>
        <authorList>
            <consortium name="The Broad Institute Genomics Platform"/>
            <consortium name="The Broad Institute Genome Sequencing Center for Infectious Disease"/>
            <person name="Wu L."/>
            <person name="Ma J."/>
        </authorList>
    </citation>
    <scope>NUCLEOTIDE SEQUENCE [LARGE SCALE GENOMIC DNA]</scope>
    <source>
        <strain evidence="1 2">JCM 4524</strain>
    </source>
</reference>